<dbReference type="PRINTS" id="PR00195">
    <property type="entry name" value="DYNAMIN"/>
</dbReference>
<dbReference type="Proteomes" id="UP001304895">
    <property type="component" value="Unassembled WGS sequence"/>
</dbReference>
<dbReference type="PROSITE" id="PS51388">
    <property type="entry name" value="GED"/>
    <property type="match status" value="1"/>
</dbReference>
<evidence type="ECO:0000313" key="5">
    <source>
        <dbReference type="EMBL" id="KAK4130568.1"/>
    </source>
</evidence>
<dbReference type="PROSITE" id="PS51718">
    <property type="entry name" value="G_DYNAMIN_2"/>
    <property type="match status" value="1"/>
</dbReference>
<accession>A0AAN6ZAF4</accession>
<dbReference type="InterPro" id="IPR000375">
    <property type="entry name" value="Dynamin_stalk"/>
</dbReference>
<dbReference type="GO" id="GO:0005874">
    <property type="term" value="C:microtubule"/>
    <property type="evidence" value="ECO:0007669"/>
    <property type="project" value="TreeGrafter"/>
</dbReference>
<dbReference type="Pfam" id="PF01031">
    <property type="entry name" value="Dynamin_M"/>
    <property type="match status" value="1"/>
</dbReference>
<dbReference type="GO" id="GO:0016020">
    <property type="term" value="C:membrane"/>
    <property type="evidence" value="ECO:0007669"/>
    <property type="project" value="TreeGrafter"/>
</dbReference>
<keyword evidence="1" id="KW-0547">Nucleotide-binding</keyword>
<dbReference type="GO" id="GO:0003924">
    <property type="term" value="F:GTPase activity"/>
    <property type="evidence" value="ECO:0007669"/>
    <property type="project" value="InterPro"/>
</dbReference>
<dbReference type="PANTHER" id="PTHR11566:SF215">
    <property type="entry name" value="DYNAMIN GTPASE"/>
    <property type="match status" value="1"/>
</dbReference>
<dbReference type="AlphaFoldDB" id="A0AAN6ZAF4"/>
<evidence type="ECO:0000313" key="6">
    <source>
        <dbReference type="Proteomes" id="UP001304895"/>
    </source>
</evidence>
<organism evidence="5 6">
    <name type="scientific">Trichocladium antarcticum</name>
    <dbReference type="NCBI Taxonomy" id="1450529"/>
    <lineage>
        <taxon>Eukaryota</taxon>
        <taxon>Fungi</taxon>
        <taxon>Dikarya</taxon>
        <taxon>Ascomycota</taxon>
        <taxon>Pezizomycotina</taxon>
        <taxon>Sordariomycetes</taxon>
        <taxon>Sordariomycetidae</taxon>
        <taxon>Sordariales</taxon>
        <taxon>Chaetomiaceae</taxon>
        <taxon>Trichocladium</taxon>
    </lineage>
</organism>
<evidence type="ECO:0000256" key="1">
    <source>
        <dbReference type="ARBA" id="ARBA00022741"/>
    </source>
</evidence>
<feature type="domain" description="Dynamin-type G" evidence="4">
    <location>
        <begin position="31"/>
        <end position="325"/>
    </location>
</feature>
<keyword evidence="2" id="KW-0342">GTP-binding</keyword>
<dbReference type="InterPro" id="IPR045063">
    <property type="entry name" value="Dynamin_N"/>
</dbReference>
<dbReference type="CDD" id="cd08771">
    <property type="entry name" value="DLP_1"/>
    <property type="match status" value="1"/>
</dbReference>
<comment type="caution">
    <text evidence="5">The sequence shown here is derived from an EMBL/GenBank/DDBJ whole genome shotgun (WGS) entry which is preliminary data.</text>
</comment>
<dbReference type="EMBL" id="MU853435">
    <property type="protein sequence ID" value="KAK4130568.1"/>
    <property type="molecule type" value="Genomic_DNA"/>
</dbReference>
<dbReference type="GO" id="GO:0008017">
    <property type="term" value="F:microtubule binding"/>
    <property type="evidence" value="ECO:0007669"/>
    <property type="project" value="TreeGrafter"/>
</dbReference>
<dbReference type="InterPro" id="IPR022812">
    <property type="entry name" value="Dynamin"/>
</dbReference>
<feature type="domain" description="GED" evidence="3">
    <location>
        <begin position="632"/>
        <end position="720"/>
    </location>
</feature>
<dbReference type="InterPro" id="IPR001401">
    <property type="entry name" value="Dynamin_GTPase"/>
</dbReference>
<evidence type="ECO:0000256" key="2">
    <source>
        <dbReference type="ARBA" id="ARBA00023134"/>
    </source>
</evidence>
<dbReference type="Pfam" id="PF00350">
    <property type="entry name" value="Dynamin_N"/>
    <property type="match status" value="1"/>
</dbReference>
<dbReference type="InterPro" id="IPR027417">
    <property type="entry name" value="P-loop_NTPase"/>
</dbReference>
<dbReference type="SUPFAM" id="SSF52540">
    <property type="entry name" value="P-loop containing nucleoside triphosphate hydrolases"/>
    <property type="match status" value="1"/>
</dbReference>
<dbReference type="GO" id="GO:0005739">
    <property type="term" value="C:mitochondrion"/>
    <property type="evidence" value="ECO:0007669"/>
    <property type="project" value="TreeGrafter"/>
</dbReference>
<name>A0AAN6ZAF4_9PEZI</name>
<dbReference type="SMART" id="SM00053">
    <property type="entry name" value="DYNc"/>
    <property type="match status" value="1"/>
</dbReference>
<dbReference type="GO" id="GO:0000266">
    <property type="term" value="P:mitochondrial fission"/>
    <property type="evidence" value="ECO:0007669"/>
    <property type="project" value="TreeGrafter"/>
</dbReference>
<dbReference type="GO" id="GO:0016559">
    <property type="term" value="P:peroxisome fission"/>
    <property type="evidence" value="ECO:0007669"/>
    <property type="project" value="TreeGrafter"/>
</dbReference>
<dbReference type="Gene3D" id="3.40.50.300">
    <property type="entry name" value="P-loop containing nucleotide triphosphate hydrolases"/>
    <property type="match status" value="1"/>
</dbReference>
<reference evidence="5" key="2">
    <citation type="submission" date="2023-05" db="EMBL/GenBank/DDBJ databases">
        <authorList>
            <consortium name="Lawrence Berkeley National Laboratory"/>
            <person name="Steindorff A."/>
            <person name="Hensen N."/>
            <person name="Bonometti L."/>
            <person name="Westerberg I."/>
            <person name="Brannstrom I.O."/>
            <person name="Guillou S."/>
            <person name="Cros-Aarteil S."/>
            <person name="Calhoun S."/>
            <person name="Haridas S."/>
            <person name="Kuo A."/>
            <person name="Mondo S."/>
            <person name="Pangilinan J."/>
            <person name="Riley R."/>
            <person name="Labutti K."/>
            <person name="Andreopoulos B."/>
            <person name="Lipzen A."/>
            <person name="Chen C."/>
            <person name="Yanf M."/>
            <person name="Daum C."/>
            <person name="Ng V."/>
            <person name="Clum A."/>
            <person name="Ohm R."/>
            <person name="Martin F."/>
            <person name="Silar P."/>
            <person name="Natvig D."/>
            <person name="Lalanne C."/>
            <person name="Gautier V."/>
            <person name="Ament-Velasquez S.L."/>
            <person name="Kruys A."/>
            <person name="Hutchinson M.I."/>
            <person name="Powell A.J."/>
            <person name="Barry K."/>
            <person name="Miller A.N."/>
            <person name="Grigoriev I.V."/>
            <person name="Debuchy R."/>
            <person name="Gladieux P."/>
            <person name="Thoren M.H."/>
            <person name="Johannesson H."/>
        </authorList>
    </citation>
    <scope>NUCLEOTIDE SEQUENCE</scope>
    <source>
        <strain evidence="5">CBS 123565</strain>
    </source>
</reference>
<dbReference type="InterPro" id="IPR020850">
    <property type="entry name" value="GED_dom"/>
</dbReference>
<dbReference type="GO" id="GO:0006897">
    <property type="term" value="P:endocytosis"/>
    <property type="evidence" value="ECO:0007669"/>
    <property type="project" value="TreeGrafter"/>
</dbReference>
<dbReference type="FunFam" id="3.40.50.300:FF:001425">
    <property type="entry name" value="Dynamin GTPase, putative"/>
    <property type="match status" value="1"/>
</dbReference>
<evidence type="ECO:0000259" key="3">
    <source>
        <dbReference type="PROSITE" id="PS51388"/>
    </source>
</evidence>
<dbReference type="GO" id="GO:0005525">
    <property type="term" value="F:GTP binding"/>
    <property type="evidence" value="ECO:0007669"/>
    <property type="project" value="InterPro"/>
</dbReference>
<evidence type="ECO:0000259" key="4">
    <source>
        <dbReference type="PROSITE" id="PS51718"/>
    </source>
</evidence>
<dbReference type="InterPro" id="IPR030381">
    <property type="entry name" value="G_DYNAMIN_dom"/>
</dbReference>
<dbReference type="PANTHER" id="PTHR11566">
    <property type="entry name" value="DYNAMIN"/>
    <property type="match status" value="1"/>
</dbReference>
<dbReference type="GO" id="GO:0048312">
    <property type="term" value="P:intracellular distribution of mitochondria"/>
    <property type="evidence" value="ECO:0007669"/>
    <property type="project" value="TreeGrafter"/>
</dbReference>
<reference evidence="5" key="1">
    <citation type="journal article" date="2023" name="Mol. Phylogenet. Evol.">
        <title>Genome-scale phylogeny and comparative genomics of the fungal order Sordariales.</title>
        <authorList>
            <person name="Hensen N."/>
            <person name="Bonometti L."/>
            <person name="Westerberg I."/>
            <person name="Brannstrom I.O."/>
            <person name="Guillou S."/>
            <person name="Cros-Aarteil S."/>
            <person name="Calhoun S."/>
            <person name="Haridas S."/>
            <person name="Kuo A."/>
            <person name="Mondo S."/>
            <person name="Pangilinan J."/>
            <person name="Riley R."/>
            <person name="LaButti K."/>
            <person name="Andreopoulos B."/>
            <person name="Lipzen A."/>
            <person name="Chen C."/>
            <person name="Yan M."/>
            <person name="Daum C."/>
            <person name="Ng V."/>
            <person name="Clum A."/>
            <person name="Steindorff A."/>
            <person name="Ohm R.A."/>
            <person name="Martin F."/>
            <person name="Silar P."/>
            <person name="Natvig D.O."/>
            <person name="Lalanne C."/>
            <person name="Gautier V."/>
            <person name="Ament-Velasquez S.L."/>
            <person name="Kruys A."/>
            <person name="Hutchinson M.I."/>
            <person name="Powell A.J."/>
            <person name="Barry K."/>
            <person name="Miller A.N."/>
            <person name="Grigoriev I.V."/>
            <person name="Debuchy R."/>
            <person name="Gladieux P."/>
            <person name="Hiltunen Thoren M."/>
            <person name="Johannesson H."/>
        </authorList>
    </citation>
    <scope>NUCLEOTIDE SEQUENCE</scope>
    <source>
        <strain evidence="5">CBS 123565</strain>
    </source>
</reference>
<protein>
    <submittedName>
        <fullName evidence="5">Uncharacterized protein</fullName>
    </submittedName>
</protein>
<gene>
    <name evidence="5" type="ORF">BT67DRAFT_390895</name>
</gene>
<proteinExistence type="predicted"/>
<keyword evidence="6" id="KW-1185">Reference proteome</keyword>
<sequence length="720" mass="80774">MGNLSKTEPLDGLRNHAYLEKQNKLREIGVDIPTSQIVVVGGQSSGKSSLLENLTGFSFPRGHGLCTRYATQITLRQSAVASVVISIIPRPDADDKTKDRLRAFRQELDDFAAEDLVDVIEEANMTMGIRPSESKDTTLPMFSDDILKVEISGPDKPHLTVIDVPGLFEVTKEGMSRFTTDLDKAQVRQMARRYMENERTIVLAVLSCISDPATEGILQLAKEADPDGVRTVGVLTKADLAREQTMMQGLAQLVNDGTLKLGYFIVRNRGGDEQDLDIGECQLKEKVLFKQPLWAELAKTGRLGVDALREELRILLTELAKRELPKQRAEVDQRLIDCRKKLEAMGAPRDDLPSQREYLIKLASQFESIVRDALDGRYEGNPVFHEKPELKLATEIIELNEGFSDLMWERGHTWEFLSKPSDSPKTADTSEYEEKSTTALDSVSALPELQQIVSCDTARLAPLEILETQIMDHIGEYYRNSRGPELGTFGGSLLAMTFRAQTSNWRTIVMAHVETVIVIVHRFIKALLRHVVVDQRMRDELWDSVLVEKLTKAYSRAKSQADSLLGIELNGRPSTYNRSFNDTLQQARLDRLTRAIRQAGDEIDDDGGNGHAGLASRLTNLVFNKSNPEQVKEDIHDILESYYKISCKRFVDVICRLVVESDLLERNGSPLKVLTPALISRMSDEQLDMIGGEEVATKRERKRLESDIKGLKAAKKVLRG</sequence>